<name>A0A9P7BEW7_9ASCO</name>
<keyword evidence="4" id="KW-0677">Repeat</keyword>
<evidence type="ECO:0000256" key="1">
    <source>
        <dbReference type="ARBA" id="ARBA00004123"/>
    </source>
</evidence>
<dbReference type="GO" id="GO:0043488">
    <property type="term" value="P:regulation of mRNA stability"/>
    <property type="evidence" value="ECO:0007669"/>
    <property type="project" value="InterPro"/>
</dbReference>
<dbReference type="GO" id="GO:0005634">
    <property type="term" value="C:nucleus"/>
    <property type="evidence" value="ECO:0007669"/>
    <property type="project" value="UniProtKB-SubCell"/>
</dbReference>
<feature type="domain" description="Nab2 type CCCH zinc finger 4" evidence="10">
    <location>
        <begin position="321"/>
        <end position="349"/>
    </location>
</feature>
<evidence type="ECO:0000313" key="12">
    <source>
        <dbReference type="Proteomes" id="UP000697127"/>
    </source>
</evidence>
<gene>
    <name evidence="11" type="ORF">C6P40_002265</name>
</gene>
<evidence type="ECO:0000256" key="2">
    <source>
        <dbReference type="ARBA" id="ARBA00008423"/>
    </source>
</evidence>
<keyword evidence="6" id="KW-0862">Zinc</keyword>
<evidence type="ECO:0000256" key="7">
    <source>
        <dbReference type="ARBA" id="ARBA00023242"/>
    </source>
</evidence>
<comment type="similarity">
    <text evidence="2">Belongs to the ZC3H14 family.</text>
</comment>
<keyword evidence="7" id="KW-0539">Nucleus</keyword>
<dbReference type="InterPro" id="IPR049017">
    <property type="entry name" value="Nab2_Znf4"/>
</dbReference>
<dbReference type="AlphaFoldDB" id="A0A9P7BEW7"/>
<dbReference type="Gene3D" id="1.10.340.40">
    <property type="entry name" value="Nuclear abundant poly(A) RNA-bind protein 2, N-terminal domain"/>
    <property type="match status" value="1"/>
</dbReference>
<dbReference type="GO" id="GO:0008143">
    <property type="term" value="F:poly(A) binding"/>
    <property type="evidence" value="ECO:0007669"/>
    <property type="project" value="InterPro"/>
</dbReference>
<dbReference type="InterPro" id="IPR043094">
    <property type="entry name" value="Nab2/ZC3H14_N_sf"/>
</dbReference>
<feature type="compositionally biased region" description="Low complexity" evidence="8">
    <location>
        <begin position="171"/>
        <end position="184"/>
    </location>
</feature>
<dbReference type="Proteomes" id="UP000697127">
    <property type="component" value="Unassembled WGS sequence"/>
</dbReference>
<comment type="subcellular location">
    <subcellularLocation>
        <location evidence="1">Nucleus</location>
    </subcellularLocation>
</comment>
<dbReference type="EMBL" id="PUHW01000252">
    <property type="protein sequence ID" value="KAG0687500.1"/>
    <property type="molecule type" value="Genomic_DNA"/>
</dbReference>
<feature type="region of interest" description="Disordered" evidence="8">
    <location>
        <begin position="171"/>
        <end position="194"/>
    </location>
</feature>
<dbReference type="InterPro" id="IPR040366">
    <property type="entry name" value="Nab2/ZC3H14"/>
</dbReference>
<evidence type="ECO:0000259" key="10">
    <source>
        <dbReference type="Pfam" id="PF21803"/>
    </source>
</evidence>
<evidence type="ECO:0000256" key="3">
    <source>
        <dbReference type="ARBA" id="ARBA00022723"/>
    </source>
</evidence>
<comment type="caution">
    <text evidence="11">The sequence shown here is derived from an EMBL/GenBank/DDBJ whole genome shotgun (WGS) entry which is preliminary data.</text>
</comment>
<evidence type="ECO:0008006" key="13">
    <source>
        <dbReference type="Google" id="ProtNLM"/>
    </source>
</evidence>
<dbReference type="Pfam" id="PF21803">
    <property type="entry name" value="Nab2-zf4"/>
    <property type="match status" value="1"/>
</dbReference>
<dbReference type="InterPro" id="IPR048410">
    <property type="entry name" value="Znf-CCCH_2-like_3"/>
</dbReference>
<dbReference type="PANTHER" id="PTHR14738">
    <property type="entry name" value="ZINC FINGER CCCH DOMAIN-CONTAINING PROTEIN 14"/>
    <property type="match status" value="1"/>
</dbReference>
<evidence type="ECO:0000256" key="6">
    <source>
        <dbReference type="ARBA" id="ARBA00022833"/>
    </source>
</evidence>
<reference evidence="11" key="1">
    <citation type="submission" date="2020-11" db="EMBL/GenBank/DDBJ databases">
        <title>Kefir isolates.</title>
        <authorList>
            <person name="Marcisauskas S."/>
            <person name="Kim Y."/>
            <person name="Blasche S."/>
        </authorList>
    </citation>
    <scope>NUCLEOTIDE SEQUENCE</scope>
    <source>
        <strain evidence="11">Olga-1</strain>
    </source>
</reference>
<evidence type="ECO:0000259" key="9">
    <source>
        <dbReference type="Pfam" id="PF21457"/>
    </source>
</evidence>
<feature type="domain" description="RNA-binding Nab2-type zinc finger" evidence="9">
    <location>
        <begin position="250"/>
        <end position="274"/>
    </location>
</feature>
<evidence type="ECO:0000256" key="4">
    <source>
        <dbReference type="ARBA" id="ARBA00022737"/>
    </source>
</evidence>
<dbReference type="Pfam" id="PF21457">
    <property type="entry name" value="zf-CCCH_2-like_3"/>
    <property type="match status" value="1"/>
</dbReference>
<protein>
    <recommendedName>
        <fullName evidence="13">Nuclear abundant poly(A) RNA-binding protein Nab2 N-terminal domain-containing protein</fullName>
    </recommendedName>
</protein>
<keyword evidence="12" id="KW-1185">Reference proteome</keyword>
<accession>A0A9P7BEW7</accession>
<evidence type="ECO:0000256" key="5">
    <source>
        <dbReference type="ARBA" id="ARBA00022771"/>
    </source>
</evidence>
<dbReference type="Gene3D" id="4.10.1000.40">
    <property type="match status" value="3"/>
</dbReference>
<dbReference type="GO" id="GO:0008270">
    <property type="term" value="F:zinc ion binding"/>
    <property type="evidence" value="ECO:0007669"/>
    <property type="project" value="UniProtKB-KW"/>
</dbReference>
<dbReference type="GO" id="GO:0005737">
    <property type="term" value="C:cytoplasm"/>
    <property type="evidence" value="ECO:0007669"/>
    <property type="project" value="TreeGrafter"/>
</dbReference>
<evidence type="ECO:0000256" key="8">
    <source>
        <dbReference type="SAM" id="MobiDB-lite"/>
    </source>
</evidence>
<dbReference type="FunFam" id="4.10.1000.40:FF:000003">
    <property type="entry name" value="Nuclear polyadenylated RNA-binding protein NAB2"/>
    <property type="match status" value="1"/>
</dbReference>
<dbReference type="Pfam" id="PF14608">
    <property type="entry name" value="zf-CCCH_2"/>
    <property type="match status" value="4"/>
</dbReference>
<dbReference type="PANTHER" id="PTHR14738:SF29">
    <property type="entry name" value="ZINC FINGER CCCH DOMAIN-CONTAINING PROTEIN 14"/>
    <property type="match status" value="1"/>
</dbReference>
<evidence type="ECO:0000313" key="11">
    <source>
        <dbReference type="EMBL" id="KAG0687500.1"/>
    </source>
</evidence>
<organism evidence="11 12">
    <name type="scientific">Pichia californica</name>
    <dbReference type="NCBI Taxonomy" id="460514"/>
    <lineage>
        <taxon>Eukaryota</taxon>
        <taxon>Fungi</taxon>
        <taxon>Dikarya</taxon>
        <taxon>Ascomycota</taxon>
        <taxon>Saccharomycotina</taxon>
        <taxon>Pichiomycetes</taxon>
        <taxon>Pichiales</taxon>
        <taxon>Pichiaceae</taxon>
        <taxon>Pichia</taxon>
    </lineage>
</organism>
<keyword evidence="5" id="KW-0863">Zinc-finger</keyword>
<proteinExistence type="inferred from homology"/>
<sequence length="492" mass="55158">MGVQEFNPESPFGLDLKQKIQQRLATLNVEDPAYISDYLLLMIKNGQDPSYIVGEFTSLVGPIIDQQFVQEVINEILRNQGELNPIMQSQQELTFNIPEPNNDSNNNNNKPEFSFNIPTHPKGNANNMMIDGSDNKEVRFSEQNPFSNSNNNNISAFGNIHQENNNDNRFNFTKNNRNGNNFKTSRGGRGGARIMNSRRQDNMSKMIEMSLDNNNGMTTNIVSDTPKERCKDFPHCSTKFCPNAHPTRYCREFPNCPRQNQTCTYLHPGEDDALFQEYERVRDAKIEASKNNRLGNSGIVLCKFGSICQKESCPFAHPTPANKDAKVTLLQWCVDNKECKNPNCTRAHSSPNYKPFTQIASSESSFGKSTVAIDAGEKTLEQCKFGIHCKNARCPKRHATSGVLCRDGANCTRIDCSFNHPKNETCKFGVNCTNPKCAFQHPEGRQVSPYGNTAVGNKVWVNGQNQNTGSTSQRQFAVSEDQVLEQAPPQEA</sequence>
<keyword evidence="3" id="KW-0479">Metal-binding</keyword>